<dbReference type="PANTHER" id="PTHR13382">
    <property type="entry name" value="MITOCHONDRIAL ATP SYNTHASE COUPLING FACTOR B"/>
    <property type="match status" value="1"/>
</dbReference>
<dbReference type="SMART" id="SM00367">
    <property type="entry name" value="LRR_CC"/>
    <property type="match status" value="4"/>
</dbReference>
<dbReference type="SUPFAM" id="SSF52047">
    <property type="entry name" value="RNI-like"/>
    <property type="match status" value="1"/>
</dbReference>
<dbReference type="InterPro" id="IPR050648">
    <property type="entry name" value="F-box_LRR-repeat"/>
</dbReference>
<dbReference type="InterPro" id="IPR006553">
    <property type="entry name" value="Leu-rich_rpt_Cys-con_subtyp"/>
</dbReference>
<evidence type="ECO:0000313" key="1">
    <source>
        <dbReference type="EMBL" id="RHZ86651.1"/>
    </source>
</evidence>
<comment type="caution">
    <text evidence="1">The sequence shown here is derived from an EMBL/GenBank/DDBJ whole genome shotgun (WGS) entry which is preliminary data.</text>
</comment>
<dbReference type="GO" id="GO:0005737">
    <property type="term" value="C:cytoplasm"/>
    <property type="evidence" value="ECO:0007669"/>
    <property type="project" value="TreeGrafter"/>
</dbReference>
<dbReference type="OrthoDB" id="550575at2759"/>
<reference evidence="1 2" key="1">
    <citation type="submission" date="2018-08" db="EMBL/GenBank/DDBJ databases">
        <title>Genome and evolution of the arbuscular mycorrhizal fungus Diversispora epigaea (formerly Glomus versiforme) and its bacterial endosymbionts.</title>
        <authorList>
            <person name="Sun X."/>
            <person name="Fei Z."/>
            <person name="Harrison M."/>
        </authorList>
    </citation>
    <scope>NUCLEOTIDE SEQUENCE [LARGE SCALE GENOMIC DNA]</scope>
    <source>
        <strain evidence="1 2">IT104</strain>
    </source>
</reference>
<gene>
    <name evidence="1" type="ORF">Glove_48g36</name>
</gene>
<evidence type="ECO:0000313" key="2">
    <source>
        <dbReference type="Proteomes" id="UP000266861"/>
    </source>
</evidence>
<dbReference type="AlphaFoldDB" id="A0A397JF50"/>
<protein>
    <recommendedName>
        <fullName evidence="3">F-box domain-containing protein</fullName>
    </recommendedName>
</protein>
<keyword evidence="2" id="KW-1185">Reference proteome</keyword>
<dbReference type="InterPro" id="IPR001611">
    <property type="entry name" value="Leu-rich_rpt"/>
</dbReference>
<evidence type="ECO:0008006" key="3">
    <source>
        <dbReference type="Google" id="ProtNLM"/>
    </source>
</evidence>
<dbReference type="InterPro" id="IPR032675">
    <property type="entry name" value="LRR_dom_sf"/>
</dbReference>
<dbReference type="Proteomes" id="UP000266861">
    <property type="component" value="Unassembled WGS sequence"/>
</dbReference>
<name>A0A397JF50_9GLOM</name>
<dbReference type="EMBL" id="PQFF01000045">
    <property type="protein sequence ID" value="RHZ86651.1"/>
    <property type="molecule type" value="Genomic_DNA"/>
</dbReference>
<accession>A0A397JF50</accession>
<organism evidence="1 2">
    <name type="scientific">Diversispora epigaea</name>
    <dbReference type="NCBI Taxonomy" id="1348612"/>
    <lineage>
        <taxon>Eukaryota</taxon>
        <taxon>Fungi</taxon>
        <taxon>Fungi incertae sedis</taxon>
        <taxon>Mucoromycota</taxon>
        <taxon>Glomeromycotina</taxon>
        <taxon>Glomeromycetes</taxon>
        <taxon>Diversisporales</taxon>
        <taxon>Diversisporaceae</taxon>
        <taxon>Diversispora</taxon>
    </lineage>
</organism>
<proteinExistence type="predicted"/>
<dbReference type="Gene3D" id="3.80.10.10">
    <property type="entry name" value="Ribonuclease Inhibitor"/>
    <property type="match status" value="1"/>
</dbReference>
<dbReference type="STRING" id="1348612.A0A397JF50"/>
<sequence length="203" mass="23066">MKLIKIPSEVKENKVGIPIIDDSSKKEVTHLDPSLRSLKITYYSKLSDNIIQRILHSCPNITSLDFEQKIAWTYPNLESLDIKGNQSITGYSIYKIAQSCKNILHLDISFCGGVTDDFVYKIVGACHKLELLCIEDISVNKMLKQIHNLEYLELDQCRYITDLSIPIDEIATHCSNLKFLAVQCTNVSQRQEYPGNSTSPNRI</sequence>
<dbReference type="Pfam" id="PF13516">
    <property type="entry name" value="LRR_6"/>
    <property type="match status" value="1"/>
</dbReference>